<dbReference type="EMBL" id="CP000804">
    <property type="protein sequence ID" value="ABU57507.1"/>
    <property type="molecule type" value="Genomic_DNA"/>
</dbReference>
<gene>
    <name evidence="2" type="ordered locus">Rcas_1412</name>
</gene>
<reference evidence="2 3" key="1">
    <citation type="submission" date="2007-08" db="EMBL/GenBank/DDBJ databases">
        <title>Complete sequence of Roseiflexus castenholzii DSM 13941.</title>
        <authorList>
            <consortium name="US DOE Joint Genome Institute"/>
            <person name="Copeland A."/>
            <person name="Lucas S."/>
            <person name="Lapidus A."/>
            <person name="Barry K."/>
            <person name="Glavina del Rio T."/>
            <person name="Dalin E."/>
            <person name="Tice H."/>
            <person name="Pitluck S."/>
            <person name="Thompson L.S."/>
            <person name="Brettin T."/>
            <person name="Bruce D."/>
            <person name="Detter J.C."/>
            <person name="Han C."/>
            <person name="Tapia R."/>
            <person name="Schmutz J."/>
            <person name="Larimer F."/>
            <person name="Land M."/>
            <person name="Hauser L."/>
            <person name="Kyrpides N."/>
            <person name="Mikhailova N."/>
            <person name="Bryant D.A."/>
            <person name="Hanada S."/>
            <person name="Tsukatani Y."/>
            <person name="Richardson P."/>
        </authorList>
    </citation>
    <scope>NUCLEOTIDE SEQUENCE [LARGE SCALE GENOMIC DNA]</scope>
    <source>
        <strain evidence="3">DSM 13941 / HLO8</strain>
    </source>
</reference>
<dbReference type="AlphaFoldDB" id="A7NJ41"/>
<dbReference type="SUPFAM" id="SSF55797">
    <property type="entry name" value="PR-1-like"/>
    <property type="match status" value="1"/>
</dbReference>
<dbReference type="PANTHER" id="PTHR31157">
    <property type="entry name" value="SCP DOMAIN-CONTAINING PROTEIN"/>
    <property type="match status" value="1"/>
</dbReference>
<keyword evidence="3" id="KW-1185">Reference proteome</keyword>
<protein>
    <submittedName>
        <fullName evidence="2">SCP-like extracellular</fullName>
    </submittedName>
</protein>
<dbReference type="OrthoDB" id="9783944at2"/>
<dbReference type="CDD" id="cd05379">
    <property type="entry name" value="CAP_bacterial"/>
    <property type="match status" value="1"/>
</dbReference>
<feature type="domain" description="SCP" evidence="1">
    <location>
        <begin position="129"/>
        <end position="230"/>
    </location>
</feature>
<evidence type="ECO:0000313" key="2">
    <source>
        <dbReference type="EMBL" id="ABU57507.1"/>
    </source>
</evidence>
<dbReference type="HOGENOM" id="CLU_675943_0_0_0"/>
<dbReference type="KEGG" id="rca:Rcas_1412"/>
<dbReference type="InterPro" id="IPR035940">
    <property type="entry name" value="CAP_sf"/>
</dbReference>
<sequence>MPALPVRIVVILVLAAFLSLSLDAAARVRPTPAAPLAFPTSTLAFPTPSDDSVAVPLAFPTPPATPPAAPLAFPTPPVTPPAAPSAFPTSPADPVAAPQSAPLTVYLPLIARPEPYPPARRDIELEFIRLINLERAALGRRALREEPRLTQAARRLAYDLAARGTGGHIGSDGSTPASRARDAGYPWWTGEVGLGAAVDAADAVKIYRSSPPHWDILMNRDSTVIGVGVAPVLVGPFAGCCVAIPAMLGVDPPPSEGEVVAALLARINALRAERDHNAPPLTLNAALNAVARRVADDLTARNVCGTLPSHGPLTLDDWARDAGYGGSVTTRHNVTCPYDPVQLPCGLDASFGGASADEVARRIMEYGAAGEPCSGNFSHNRLADSTQTDVGVVFYRWGAVVVTGRRP</sequence>
<dbReference type="Proteomes" id="UP000000263">
    <property type="component" value="Chromosome"/>
</dbReference>
<evidence type="ECO:0000259" key="1">
    <source>
        <dbReference type="Pfam" id="PF00188"/>
    </source>
</evidence>
<proteinExistence type="predicted"/>
<evidence type="ECO:0000313" key="3">
    <source>
        <dbReference type="Proteomes" id="UP000000263"/>
    </source>
</evidence>
<dbReference type="PANTHER" id="PTHR31157:SF1">
    <property type="entry name" value="SCP DOMAIN-CONTAINING PROTEIN"/>
    <property type="match status" value="1"/>
</dbReference>
<dbReference type="Pfam" id="PF00188">
    <property type="entry name" value="CAP"/>
    <property type="match status" value="1"/>
</dbReference>
<dbReference type="InterPro" id="IPR014044">
    <property type="entry name" value="CAP_dom"/>
</dbReference>
<dbReference type="eggNOG" id="COG2340">
    <property type="taxonomic scope" value="Bacteria"/>
</dbReference>
<name>A7NJ41_ROSCS</name>
<organism evidence="2 3">
    <name type="scientific">Roseiflexus castenholzii (strain DSM 13941 / HLO8)</name>
    <dbReference type="NCBI Taxonomy" id="383372"/>
    <lineage>
        <taxon>Bacteria</taxon>
        <taxon>Bacillati</taxon>
        <taxon>Chloroflexota</taxon>
        <taxon>Chloroflexia</taxon>
        <taxon>Chloroflexales</taxon>
        <taxon>Roseiflexineae</taxon>
        <taxon>Roseiflexaceae</taxon>
        <taxon>Roseiflexus</taxon>
    </lineage>
</organism>
<dbReference type="STRING" id="383372.Rcas_1412"/>
<dbReference type="Gene3D" id="3.40.33.10">
    <property type="entry name" value="CAP"/>
    <property type="match status" value="2"/>
</dbReference>
<accession>A7NJ41</accession>